<gene>
    <name evidence="2" type="ORF">ATANTOWER_009615</name>
</gene>
<feature type="non-terminal residue" evidence="2">
    <location>
        <position position="1"/>
    </location>
</feature>
<feature type="domain" description="Ig-like" evidence="1">
    <location>
        <begin position="473"/>
        <end position="562"/>
    </location>
</feature>
<keyword evidence="3" id="KW-1185">Reference proteome</keyword>
<dbReference type="InterPro" id="IPR013783">
    <property type="entry name" value="Ig-like_fold"/>
</dbReference>
<dbReference type="CDD" id="cd00096">
    <property type="entry name" value="Ig"/>
    <property type="match status" value="2"/>
</dbReference>
<dbReference type="SMART" id="SM00409">
    <property type="entry name" value="IG"/>
    <property type="match status" value="8"/>
</dbReference>
<feature type="domain" description="Ig-like" evidence="1">
    <location>
        <begin position="189"/>
        <end position="279"/>
    </location>
</feature>
<dbReference type="InterPro" id="IPR007110">
    <property type="entry name" value="Ig-like_dom"/>
</dbReference>
<name>A0ABU7BHS2_9TELE</name>
<evidence type="ECO:0000313" key="2">
    <source>
        <dbReference type="EMBL" id="MED6249118.1"/>
    </source>
</evidence>
<dbReference type="Pfam" id="PF13927">
    <property type="entry name" value="Ig_3"/>
    <property type="match status" value="1"/>
</dbReference>
<proteinExistence type="predicted"/>
<dbReference type="Gene3D" id="2.60.40.10">
    <property type="entry name" value="Immunoglobulins"/>
    <property type="match status" value="9"/>
</dbReference>
<evidence type="ECO:0000259" key="1">
    <source>
        <dbReference type="PROSITE" id="PS50835"/>
    </source>
</evidence>
<dbReference type="InterPro" id="IPR013098">
    <property type="entry name" value="Ig_I-set"/>
</dbReference>
<feature type="domain" description="Ig-like" evidence="1">
    <location>
        <begin position="753"/>
        <end position="796"/>
    </location>
</feature>
<sequence>PPRIKGSDSDVPDEVIVLVNKTAQLDCHVDGNPAPKITWYKDGQLMNTDGPHSILSNGRALQVLNAQVSETGQYVCVAENAAGSAEKHFNLNVHVPPTVVGVSPENVTVVVNNLVSLTCEASGIPPPMLSWLNDRGPIKAKSNVLIMPGGRTLQILKVKVSDGGKYSCVAINAAGQAYKHIYLTVYVPPSIRGNSGDIPVEVNVLVGKSVTLECESNAIPPPIITWYKNGRVVTETTNLHILPGRQILKIKRSEVSDTGQYVCMASNVAGQVNKNFHLNIHVPPSIDGPAEESVVETISNPVAFTCDATGIPPPSLKWLKNGHAIENSESLEMNIVSGGSKLQIARLQLSDSGTYICVASNVEGKAHKSYHLTIQVPPSISGSEMPSEIGVLVNKSIELVCKAQGTPTPTIQWLKDGDSINRTEASSLRVSSDGNTLTVTQADPAVSGKYTCVASNAAGEENRIFNLHVYVPPAILGSSEPVEDLTTVLDSSVSIECVASGSPRPQLNWLRNGLPLPVSSNIQLLSAGQVLRITRIQVSDGGTYTCVASNRAGVDNRQYTLQVHVPPGVEGAGTTEDVTVIKGTLASFLCIADGSPTPTISWLRDGATLMVDHRVSLLSLNTTLHLNQAQVNDTGLYSCVANNNAGQASRHFNLKVLDPPRIRSSDQSTKVSVVVNNVLELLCEATGIPTPTLTWLKDERPLPQTESLRLLRGGEVLHFTSAQLDDTGRYSCLANSVAGDDDKDFLVQVHVPPNISGESTPQHLSVLQNGQITLECRSNAVPPPTLTWLKDGTPLQ</sequence>
<protein>
    <recommendedName>
        <fullName evidence="1">Ig-like domain-containing protein</fullName>
    </recommendedName>
</protein>
<dbReference type="PANTHER" id="PTHR45080:SF28">
    <property type="entry name" value="HEMICENTIN-2"/>
    <property type="match status" value="1"/>
</dbReference>
<dbReference type="InterPro" id="IPR003598">
    <property type="entry name" value="Ig_sub2"/>
</dbReference>
<dbReference type="Pfam" id="PF07679">
    <property type="entry name" value="I-set"/>
    <property type="match status" value="7"/>
</dbReference>
<evidence type="ECO:0000313" key="3">
    <source>
        <dbReference type="Proteomes" id="UP001345963"/>
    </source>
</evidence>
<feature type="domain" description="Ig-like" evidence="1">
    <location>
        <begin position="378"/>
        <end position="466"/>
    </location>
</feature>
<dbReference type="InterPro" id="IPR003599">
    <property type="entry name" value="Ig_sub"/>
</dbReference>
<reference evidence="2 3" key="1">
    <citation type="submission" date="2021-07" db="EMBL/GenBank/DDBJ databases">
        <authorList>
            <person name="Palmer J.M."/>
        </authorList>
    </citation>
    <scope>NUCLEOTIDE SEQUENCE [LARGE SCALE GENOMIC DNA]</scope>
    <source>
        <strain evidence="2 3">AT_MEX2019</strain>
        <tissue evidence="2">Muscle</tissue>
    </source>
</reference>
<dbReference type="SUPFAM" id="SSF48726">
    <property type="entry name" value="Immunoglobulin"/>
    <property type="match status" value="9"/>
</dbReference>
<dbReference type="PANTHER" id="PTHR45080">
    <property type="entry name" value="CONTACTIN 5"/>
    <property type="match status" value="1"/>
</dbReference>
<dbReference type="Proteomes" id="UP001345963">
    <property type="component" value="Unassembled WGS sequence"/>
</dbReference>
<feature type="domain" description="Ig-like" evidence="1">
    <location>
        <begin position="660"/>
        <end position="748"/>
    </location>
</feature>
<dbReference type="PROSITE" id="PS50835">
    <property type="entry name" value="IG_LIKE"/>
    <property type="match status" value="9"/>
</dbReference>
<feature type="domain" description="Ig-like" evidence="1">
    <location>
        <begin position="567"/>
        <end position="655"/>
    </location>
</feature>
<dbReference type="InterPro" id="IPR036179">
    <property type="entry name" value="Ig-like_dom_sf"/>
</dbReference>
<feature type="non-terminal residue" evidence="2">
    <location>
        <position position="796"/>
    </location>
</feature>
<feature type="domain" description="Ig-like" evidence="1">
    <location>
        <begin position="2"/>
        <end position="92"/>
    </location>
</feature>
<feature type="domain" description="Ig-like" evidence="1">
    <location>
        <begin position="97"/>
        <end position="184"/>
    </location>
</feature>
<dbReference type="EMBL" id="JAHUTI010051359">
    <property type="protein sequence ID" value="MED6249118.1"/>
    <property type="molecule type" value="Genomic_DNA"/>
</dbReference>
<comment type="caution">
    <text evidence="2">The sequence shown here is derived from an EMBL/GenBank/DDBJ whole genome shotgun (WGS) entry which is preliminary data.</text>
</comment>
<dbReference type="SMART" id="SM00408">
    <property type="entry name" value="IGc2"/>
    <property type="match status" value="8"/>
</dbReference>
<accession>A0ABU7BHS2</accession>
<organism evidence="2 3">
    <name type="scientific">Ataeniobius toweri</name>
    <dbReference type="NCBI Taxonomy" id="208326"/>
    <lineage>
        <taxon>Eukaryota</taxon>
        <taxon>Metazoa</taxon>
        <taxon>Chordata</taxon>
        <taxon>Craniata</taxon>
        <taxon>Vertebrata</taxon>
        <taxon>Euteleostomi</taxon>
        <taxon>Actinopterygii</taxon>
        <taxon>Neopterygii</taxon>
        <taxon>Teleostei</taxon>
        <taxon>Neoteleostei</taxon>
        <taxon>Acanthomorphata</taxon>
        <taxon>Ovalentaria</taxon>
        <taxon>Atherinomorphae</taxon>
        <taxon>Cyprinodontiformes</taxon>
        <taxon>Goodeidae</taxon>
        <taxon>Ataeniobius</taxon>
    </lineage>
</organism>
<dbReference type="InterPro" id="IPR050958">
    <property type="entry name" value="Cell_Adh-Cytoskel_Orgn"/>
</dbReference>
<feature type="domain" description="Ig-like" evidence="1">
    <location>
        <begin position="284"/>
        <end position="373"/>
    </location>
</feature>